<dbReference type="InterPro" id="IPR025332">
    <property type="entry name" value="DUF4238"/>
</dbReference>
<evidence type="ECO:0000313" key="1">
    <source>
        <dbReference type="EMBL" id="VUX55538.1"/>
    </source>
</evidence>
<dbReference type="Pfam" id="PF14022">
    <property type="entry name" value="DUF4238"/>
    <property type="match status" value="1"/>
</dbReference>
<gene>
    <name evidence="1" type="ORF">JTBM06_V1_40015</name>
</gene>
<dbReference type="EMBL" id="LR633967">
    <property type="protein sequence ID" value="VUX55538.1"/>
    <property type="molecule type" value="Genomic_DNA"/>
</dbReference>
<protein>
    <recommendedName>
        <fullName evidence="2">SEC-C motif domain protein</fullName>
    </recommendedName>
</protein>
<accession>A0A7D9D1H4</accession>
<evidence type="ECO:0008006" key="2">
    <source>
        <dbReference type="Google" id="ProtNLM"/>
    </source>
</evidence>
<dbReference type="AlphaFoldDB" id="A0A7D9D1H4"/>
<proteinExistence type="predicted"/>
<sequence>MNSLNRWPSSKCFYETDLYTTFFGPHINDEIERILFGQIDNTGVKAVRAFAEDDMAGWHHHFEDFFSYMDSQKLRTPKGLDWIKRHYPNLGQTDLMVEMQAIRNLHCTIWTEGVREIVSAASSNVKFIVSDHPVTVYNAGCPPDSEHCKYPDEPSVALKGTQTIFPLDSNHCLILTNLEYAQNPEQQDPLEKRSNPRFLRHSMVRTDAFIRSRELAEDEVLRINSIIKRRARKYVAAANRDCLYPEETKPLEWAKLGEALLPPNDELYRFGGELYAGYDDGSTYYQDAFGRTIPENEHLKKTVNADIAGDDFCGCGSGRKYKDCCLDKEEHLRPTWDVRGIRERNLILYNAVEDILGFNEGKTWDDVRRELSNEQIIELHKLYGSIWTPDTDIFSLLPKPDGSLRAIYTGLLDPRVISFVALGAAPFFEEVLIQHPFTNPHSVRPKFNPIEEPHQYKQQTLQNIFLLLLLQPFVETGAVNFFPDPCAFDPILQRQVMDMAEQRSGRVEMNQRELECHKELFSQNLFRNKPRQIWEKDIKDAMPELSSEKVRELIEYMERQAKEDPLTLLQDDVFLEGGQLQMINLAPNFEMSLFLAQATGSMILTDSETRWAEFNAAKNPNVDAKAALSAKLTESLIGRELNMSVDAMESIRQRMEGDTRNFREAFREIFSVVVQGKENLDAETARKLGADLEKGIESAIASYDAERDGAFKAKFDLLMPNGGLVDNNVQRLLLKSGSQHHLMSTPLVAFVEPPSNK</sequence>
<reference evidence="1" key="1">
    <citation type="submission" date="2019-07" db="EMBL/GenBank/DDBJ databases">
        <authorList>
            <person name="Weber M."/>
            <person name="Kostadinov I."/>
            <person name="Kostadinov D I."/>
        </authorList>
    </citation>
    <scope>NUCLEOTIDE SEQUENCE</scope>
    <source>
        <strain evidence="1">Gfbio:sag-sample-m06:053724c1-46a9-4a36-b237-ea2bf867836b</strain>
    </source>
</reference>
<organism evidence="1">
    <name type="scientific">uncultured Woeseiaceae bacterium</name>
    <dbReference type="NCBI Taxonomy" id="1983305"/>
    <lineage>
        <taxon>Bacteria</taxon>
        <taxon>Pseudomonadati</taxon>
        <taxon>Pseudomonadota</taxon>
        <taxon>Gammaproteobacteria</taxon>
        <taxon>Woeseiales</taxon>
        <taxon>Woeseiaceae</taxon>
        <taxon>environmental samples</taxon>
    </lineage>
</organism>
<name>A0A7D9D1H4_9GAMM</name>